<keyword evidence="3" id="KW-1185">Reference proteome</keyword>
<comment type="caution">
    <text evidence="2">The sequence shown here is derived from an EMBL/GenBank/DDBJ whole genome shotgun (WGS) entry which is preliminary data.</text>
</comment>
<accession>A0ABV2NBH6</accession>
<organism evidence="2 3">
    <name type="scientific">Methylobacterium radiotolerans</name>
    <dbReference type="NCBI Taxonomy" id="31998"/>
    <lineage>
        <taxon>Bacteria</taxon>
        <taxon>Pseudomonadati</taxon>
        <taxon>Pseudomonadota</taxon>
        <taxon>Alphaproteobacteria</taxon>
        <taxon>Hyphomicrobiales</taxon>
        <taxon>Methylobacteriaceae</taxon>
        <taxon>Methylobacterium</taxon>
    </lineage>
</organism>
<dbReference type="EMBL" id="JBEPNW010000002">
    <property type="protein sequence ID" value="MET3863805.1"/>
    <property type="molecule type" value="Genomic_DNA"/>
</dbReference>
<sequence>MVMTVPYYPWTVWIWAGFDPALIVVAVYLGWTASQFGKVFIAAIAALGFSVLFSYAVSAAGIPWPAPITHDGPTFFPVRAVAALLWAILGYGARQAVGRRA</sequence>
<feature type="transmembrane region" description="Helical" evidence="1">
    <location>
        <begin position="39"/>
        <end position="62"/>
    </location>
</feature>
<proteinExistence type="predicted"/>
<name>A0ABV2NBH6_9HYPH</name>
<reference evidence="2 3" key="1">
    <citation type="submission" date="2024-06" db="EMBL/GenBank/DDBJ databases">
        <title>Genomics of switchgrass bacterial isolates.</title>
        <authorList>
            <person name="Shade A."/>
        </authorList>
    </citation>
    <scope>NUCLEOTIDE SEQUENCE [LARGE SCALE GENOMIC DNA]</scope>
    <source>
        <strain evidence="2 3">PvP084</strain>
    </source>
</reference>
<feature type="transmembrane region" description="Helical" evidence="1">
    <location>
        <begin position="12"/>
        <end position="32"/>
    </location>
</feature>
<dbReference type="Proteomes" id="UP001549119">
    <property type="component" value="Unassembled WGS sequence"/>
</dbReference>
<keyword evidence="1" id="KW-0812">Transmembrane</keyword>
<feature type="transmembrane region" description="Helical" evidence="1">
    <location>
        <begin position="74"/>
        <end position="93"/>
    </location>
</feature>
<protein>
    <submittedName>
        <fullName evidence="2">Uncharacterized protein</fullName>
    </submittedName>
</protein>
<gene>
    <name evidence="2" type="ORF">ABIC20_001114</name>
</gene>
<evidence type="ECO:0000313" key="3">
    <source>
        <dbReference type="Proteomes" id="UP001549119"/>
    </source>
</evidence>
<evidence type="ECO:0000256" key="1">
    <source>
        <dbReference type="SAM" id="Phobius"/>
    </source>
</evidence>
<evidence type="ECO:0000313" key="2">
    <source>
        <dbReference type="EMBL" id="MET3863805.1"/>
    </source>
</evidence>
<keyword evidence="1" id="KW-0472">Membrane</keyword>
<keyword evidence="1" id="KW-1133">Transmembrane helix</keyword>